<dbReference type="CDD" id="cd04301">
    <property type="entry name" value="NAT_SF"/>
    <property type="match status" value="1"/>
</dbReference>
<name>A0A177A7Q1_9PEZI</name>
<reference evidence="2" key="1">
    <citation type="submission" date="2016-03" db="EMBL/GenBank/DDBJ databases">
        <title>Updated assembly of Pseudogymnoascus destructans, the fungus causing white-nose syndrome of bats.</title>
        <authorList>
            <person name="Palmer J.M."/>
            <person name="Drees K.P."/>
            <person name="Foster J.T."/>
            <person name="Lindner D.L."/>
        </authorList>
    </citation>
    <scope>NUCLEOTIDE SEQUENCE [LARGE SCALE GENOMIC DNA]</scope>
    <source>
        <strain evidence="2">20631-21</strain>
    </source>
</reference>
<protein>
    <recommendedName>
        <fullName evidence="1">N-acetyltransferase domain-containing protein</fullName>
    </recommendedName>
</protein>
<dbReference type="GO" id="GO:0016747">
    <property type="term" value="F:acyltransferase activity, transferring groups other than amino-acyl groups"/>
    <property type="evidence" value="ECO:0007669"/>
    <property type="project" value="InterPro"/>
</dbReference>
<evidence type="ECO:0000259" key="1">
    <source>
        <dbReference type="PROSITE" id="PS51186"/>
    </source>
</evidence>
<dbReference type="VEuPathDB" id="FungiDB:GMDG_08075"/>
<evidence type="ECO:0000313" key="2">
    <source>
        <dbReference type="EMBL" id="OAF57482.1"/>
    </source>
</evidence>
<dbReference type="PROSITE" id="PS51186">
    <property type="entry name" value="GNAT"/>
    <property type="match status" value="1"/>
</dbReference>
<organism evidence="2">
    <name type="scientific">Pseudogymnoascus destructans</name>
    <dbReference type="NCBI Taxonomy" id="655981"/>
    <lineage>
        <taxon>Eukaryota</taxon>
        <taxon>Fungi</taxon>
        <taxon>Dikarya</taxon>
        <taxon>Ascomycota</taxon>
        <taxon>Pezizomycotina</taxon>
        <taxon>Leotiomycetes</taxon>
        <taxon>Thelebolales</taxon>
        <taxon>Thelebolaceae</taxon>
        <taxon>Pseudogymnoascus</taxon>
    </lineage>
</organism>
<proteinExistence type="predicted"/>
<dbReference type="Pfam" id="PF00583">
    <property type="entry name" value="Acetyltransf_1"/>
    <property type="match status" value="1"/>
</dbReference>
<dbReference type="AlphaFoldDB" id="A0A177A7Q1"/>
<dbReference type="Proteomes" id="UP000077154">
    <property type="component" value="Unassembled WGS sequence"/>
</dbReference>
<dbReference type="RefSeq" id="XP_024322771.1">
    <property type="nucleotide sequence ID" value="XM_024468412.1"/>
</dbReference>
<dbReference type="Gene3D" id="3.40.630.30">
    <property type="match status" value="1"/>
</dbReference>
<dbReference type="SUPFAM" id="SSF55729">
    <property type="entry name" value="Acyl-CoA N-acyltransferases (Nat)"/>
    <property type="match status" value="1"/>
</dbReference>
<dbReference type="EMBL" id="KV441400">
    <property type="protein sequence ID" value="OAF57482.1"/>
    <property type="molecule type" value="Genomic_DNA"/>
</dbReference>
<dbReference type="OrthoDB" id="64477at2759"/>
<dbReference type="InterPro" id="IPR000182">
    <property type="entry name" value="GNAT_dom"/>
</dbReference>
<feature type="domain" description="N-acetyltransferase" evidence="1">
    <location>
        <begin position="112"/>
        <end position="264"/>
    </location>
</feature>
<accession>A0A177A7Q1</accession>
<dbReference type="InterPro" id="IPR016181">
    <property type="entry name" value="Acyl_CoA_acyltransferase"/>
</dbReference>
<sequence length="264" mass="27946">MAAPNTTAGETEKKMAMDSESGIVIRPFNPAPDSWDEVAVSRICEITAPPNLRAILAPAPSAPLAPYLWALPYVRLEPGTCFVLDASASTGNADGDVTGTSSLVPASCVGYILCAPSTPSFVAAYEETYLLTLSPWWAAPPPPSLPWEGATLGGGMLQALHNPSSMLHSDFPELVEEYPAHLHIDILPAFQSKGLGAKMIERLETELRGRGVWGVHLVMGAGNGAAERFYARQGFERWGVVMDGGVSGERGVKGDGGVVLCKKL</sequence>
<dbReference type="eggNOG" id="ENOG502S400">
    <property type="taxonomic scope" value="Eukaryota"/>
</dbReference>
<gene>
    <name evidence="2" type="ORF">VC83_04784</name>
</gene>
<dbReference type="GeneID" id="36287854"/>